<dbReference type="AlphaFoldDB" id="A0A9N8HVV7"/>
<protein>
    <submittedName>
        <fullName evidence="1">Uncharacterized protein</fullName>
    </submittedName>
</protein>
<sequence length="93" mass="10851">MVQPKEVVDVSMFWDEWSRCVSSGYQRDQYYRLGKFDNCAKQWNDFKTAGRAKVAKTEEEAKGMLAKTHLYQRKNVSPTAGVIWELKETPGWD</sequence>
<dbReference type="PANTHER" id="PTHR28052">
    <property type="entry name" value="UPF0545 PROTEIN C22ORF39"/>
    <property type="match status" value="1"/>
</dbReference>
<name>A0A9N8HVV7_9STRA</name>
<evidence type="ECO:0000313" key="1">
    <source>
        <dbReference type="EMBL" id="CAB9526720.1"/>
    </source>
</evidence>
<proteinExistence type="predicted"/>
<comment type="caution">
    <text evidence="1">The sequence shown here is derived from an EMBL/GenBank/DDBJ whole genome shotgun (WGS) entry which is preliminary data.</text>
</comment>
<dbReference type="PANTHER" id="PTHR28052:SF1">
    <property type="entry name" value="UPF0545 PROTEIN C22ORF39"/>
    <property type="match status" value="1"/>
</dbReference>
<dbReference type="EMBL" id="CAICTM010001872">
    <property type="protein sequence ID" value="CAB9526720.1"/>
    <property type="molecule type" value="Genomic_DNA"/>
</dbReference>
<dbReference type="OrthoDB" id="2017405at2759"/>
<dbReference type="Proteomes" id="UP001153069">
    <property type="component" value="Unassembled WGS sequence"/>
</dbReference>
<dbReference type="Pfam" id="PF11326">
    <property type="entry name" value="PANTS-like"/>
    <property type="match status" value="1"/>
</dbReference>
<keyword evidence="2" id="KW-1185">Reference proteome</keyword>
<organism evidence="1 2">
    <name type="scientific">Seminavis robusta</name>
    <dbReference type="NCBI Taxonomy" id="568900"/>
    <lineage>
        <taxon>Eukaryota</taxon>
        <taxon>Sar</taxon>
        <taxon>Stramenopiles</taxon>
        <taxon>Ochrophyta</taxon>
        <taxon>Bacillariophyta</taxon>
        <taxon>Bacillariophyceae</taxon>
        <taxon>Bacillariophycidae</taxon>
        <taxon>Naviculales</taxon>
        <taxon>Naviculaceae</taxon>
        <taxon>Seminavis</taxon>
    </lineage>
</organism>
<gene>
    <name evidence="1" type="ORF">SEMRO_1874_G303010.1</name>
</gene>
<reference evidence="1" key="1">
    <citation type="submission" date="2020-06" db="EMBL/GenBank/DDBJ databases">
        <authorList>
            <consortium name="Plant Systems Biology data submission"/>
        </authorList>
    </citation>
    <scope>NUCLEOTIDE SEQUENCE</scope>
    <source>
        <strain evidence="1">D6</strain>
    </source>
</reference>
<accession>A0A9N8HVV7</accession>
<evidence type="ECO:0000313" key="2">
    <source>
        <dbReference type="Proteomes" id="UP001153069"/>
    </source>
</evidence>
<dbReference type="InterPro" id="IPR021475">
    <property type="entry name" value="Pants/Emi1-like"/>
</dbReference>